<organism evidence="2 3">
    <name type="scientific">Romanomermis culicivorax</name>
    <name type="common">Nematode worm</name>
    <dbReference type="NCBI Taxonomy" id="13658"/>
    <lineage>
        <taxon>Eukaryota</taxon>
        <taxon>Metazoa</taxon>
        <taxon>Ecdysozoa</taxon>
        <taxon>Nematoda</taxon>
        <taxon>Enoplea</taxon>
        <taxon>Dorylaimia</taxon>
        <taxon>Mermithida</taxon>
        <taxon>Mermithoidea</taxon>
        <taxon>Mermithidae</taxon>
        <taxon>Romanomermis</taxon>
    </lineage>
</organism>
<evidence type="ECO:0000313" key="2">
    <source>
        <dbReference type="Proteomes" id="UP000887565"/>
    </source>
</evidence>
<reference evidence="3" key="1">
    <citation type="submission" date="2022-11" db="UniProtKB">
        <authorList>
            <consortium name="WormBaseParasite"/>
        </authorList>
    </citation>
    <scope>IDENTIFICATION</scope>
</reference>
<evidence type="ECO:0000313" key="3">
    <source>
        <dbReference type="WBParaSite" id="nRc.2.0.1.t28492-RA"/>
    </source>
</evidence>
<keyword evidence="2" id="KW-1185">Reference proteome</keyword>
<sequence>MIDRTTEVETSAQAEHEIHDDNEFAETVDVEAYALQMLNSDAEQLTDHSDDEEMLLDDAQKDSATQQQKRARFRIHWQSEFTRLEKLSNNE</sequence>
<feature type="region of interest" description="Disordered" evidence="1">
    <location>
        <begin position="1"/>
        <end position="24"/>
    </location>
</feature>
<name>A0A915JQV5_ROMCU</name>
<dbReference type="WBParaSite" id="nRc.2.0.1.t28492-RA">
    <property type="protein sequence ID" value="nRc.2.0.1.t28492-RA"/>
    <property type="gene ID" value="nRc.2.0.1.g28492"/>
</dbReference>
<accession>A0A915JQV5</accession>
<dbReference type="AlphaFoldDB" id="A0A915JQV5"/>
<evidence type="ECO:0000256" key="1">
    <source>
        <dbReference type="SAM" id="MobiDB-lite"/>
    </source>
</evidence>
<dbReference type="Proteomes" id="UP000887565">
    <property type="component" value="Unplaced"/>
</dbReference>
<proteinExistence type="predicted"/>
<protein>
    <submittedName>
        <fullName evidence="3">Uncharacterized protein</fullName>
    </submittedName>
</protein>